<feature type="compositionally biased region" description="Acidic residues" evidence="1">
    <location>
        <begin position="59"/>
        <end position="69"/>
    </location>
</feature>
<feature type="signal peptide" evidence="2">
    <location>
        <begin position="1"/>
        <end position="23"/>
    </location>
</feature>
<name>A0A3D8PN62_9BACI</name>
<dbReference type="PROSITE" id="PS51257">
    <property type="entry name" value="PROKAR_LIPOPROTEIN"/>
    <property type="match status" value="1"/>
</dbReference>
<comment type="caution">
    <text evidence="3">The sequence shown here is derived from an EMBL/GenBank/DDBJ whole genome shotgun (WGS) entry which is preliminary data.</text>
</comment>
<accession>A0A3D8PN62</accession>
<dbReference type="OrthoDB" id="2136654at2"/>
<feature type="compositionally biased region" description="Basic and acidic residues" evidence="1">
    <location>
        <begin position="43"/>
        <end position="58"/>
    </location>
</feature>
<sequence>MKKLKINQIIYFIVALFILVGCADNTNEESTTDSSENSSVIKSTEEKPTETDESKTTSELEESGTDDANDVSSEVPANDDTDNTTSENSDSAVEVKEDNEALSPYSNEQIEYARVWLQLGPNQDIDGLYAQHLPAGTPLDPDDETSVAYPEDVIQLTGGRLVDGIVTYSGNGDGTINVYNVPSRWYGGVAPPENLDKDKIQDQMNDIIENTKLVYVDPGDNEEIIKLIEVLNIH</sequence>
<evidence type="ECO:0000256" key="1">
    <source>
        <dbReference type="SAM" id="MobiDB-lite"/>
    </source>
</evidence>
<dbReference type="RefSeq" id="WP_115750433.1">
    <property type="nucleotide sequence ID" value="NZ_PIOD01000016.1"/>
</dbReference>
<feature type="chain" id="PRO_5017691384" description="Lipoprotein" evidence="2">
    <location>
        <begin position="24"/>
        <end position="234"/>
    </location>
</feature>
<evidence type="ECO:0000313" key="4">
    <source>
        <dbReference type="Proteomes" id="UP000256520"/>
    </source>
</evidence>
<dbReference type="AlphaFoldDB" id="A0A3D8PN62"/>
<evidence type="ECO:0008006" key="5">
    <source>
        <dbReference type="Google" id="ProtNLM"/>
    </source>
</evidence>
<keyword evidence="2" id="KW-0732">Signal</keyword>
<keyword evidence="4" id="KW-1185">Reference proteome</keyword>
<feature type="region of interest" description="Disordered" evidence="1">
    <location>
        <begin position="27"/>
        <end position="104"/>
    </location>
</feature>
<dbReference type="Proteomes" id="UP000256520">
    <property type="component" value="Unassembled WGS sequence"/>
</dbReference>
<proteinExistence type="predicted"/>
<organism evidence="3 4">
    <name type="scientific">Oceanobacillus chungangensis</name>
    <dbReference type="NCBI Taxonomy" id="1229152"/>
    <lineage>
        <taxon>Bacteria</taxon>
        <taxon>Bacillati</taxon>
        <taxon>Bacillota</taxon>
        <taxon>Bacilli</taxon>
        <taxon>Bacillales</taxon>
        <taxon>Bacillaceae</taxon>
        <taxon>Oceanobacillus</taxon>
    </lineage>
</organism>
<dbReference type="EMBL" id="PIOD01000016">
    <property type="protein sequence ID" value="RDW16678.1"/>
    <property type="molecule type" value="Genomic_DNA"/>
</dbReference>
<gene>
    <name evidence="3" type="ORF">CWR45_13685</name>
</gene>
<evidence type="ECO:0000256" key="2">
    <source>
        <dbReference type="SAM" id="SignalP"/>
    </source>
</evidence>
<reference evidence="4" key="1">
    <citation type="submission" date="2017-11" db="EMBL/GenBank/DDBJ databases">
        <authorList>
            <person name="Zhu W."/>
        </authorList>
    </citation>
    <scope>NUCLEOTIDE SEQUENCE [LARGE SCALE GENOMIC DNA]</scope>
    <source>
        <strain evidence="4">CAU 1051</strain>
    </source>
</reference>
<protein>
    <recommendedName>
        <fullName evidence="5">Lipoprotein</fullName>
    </recommendedName>
</protein>
<evidence type="ECO:0000313" key="3">
    <source>
        <dbReference type="EMBL" id="RDW16678.1"/>
    </source>
</evidence>